<dbReference type="EMBL" id="FNEV01000001">
    <property type="protein sequence ID" value="SDI96137.1"/>
    <property type="molecule type" value="Genomic_DNA"/>
</dbReference>
<dbReference type="STRING" id="86666.SAMN04490247_0208"/>
<evidence type="ECO:0000313" key="3">
    <source>
        <dbReference type="Proteomes" id="UP000199225"/>
    </source>
</evidence>
<evidence type="ECO:0000256" key="1">
    <source>
        <dbReference type="SAM" id="Phobius"/>
    </source>
</evidence>
<dbReference type="NCBIfam" id="TIGR02830">
    <property type="entry name" value="spore_III_AG"/>
    <property type="match status" value="1"/>
</dbReference>
<sequence>MKWEKWRDKVEEWTSVLNRPKYLLLIGGVGVLLLLIGNALSLSGDEEETAEEKIHRKEGALDKIKAYETYYEEELKTILESISFVSDVQVMVNVDATEKMIYEMNESTQTQVTKETDEDKQRRVEDEAVDKELAVINESGESGPVATTTKKPNVSGVSVTASGVENIKVKEWVVEAVTRALDVPSHRVSVIPK</sequence>
<dbReference type="RefSeq" id="WP_093190972.1">
    <property type="nucleotide sequence ID" value="NZ_FNEV01000001.1"/>
</dbReference>
<gene>
    <name evidence="2" type="ORF">SAMN04490247_0208</name>
</gene>
<reference evidence="3" key="1">
    <citation type="submission" date="2016-10" db="EMBL/GenBank/DDBJ databases">
        <authorList>
            <person name="Varghese N."/>
            <person name="Submissions S."/>
        </authorList>
    </citation>
    <scope>NUCLEOTIDE SEQUENCE [LARGE SCALE GENOMIC DNA]</scope>
    <source>
        <strain evidence="3">DSM 4771</strain>
    </source>
</reference>
<feature type="transmembrane region" description="Helical" evidence="1">
    <location>
        <begin position="21"/>
        <end position="40"/>
    </location>
</feature>
<protein>
    <submittedName>
        <fullName evidence="2">Stage III sporulation protein AG</fullName>
    </submittedName>
</protein>
<keyword evidence="1" id="KW-1133">Transmembrane helix</keyword>
<proteinExistence type="predicted"/>
<name>A0A1G8PUJ9_9BACI</name>
<keyword evidence="1" id="KW-0472">Membrane</keyword>
<dbReference type="Proteomes" id="UP000199225">
    <property type="component" value="Unassembled WGS sequence"/>
</dbReference>
<dbReference type="AlphaFoldDB" id="A0A1G8PUJ9"/>
<evidence type="ECO:0000313" key="2">
    <source>
        <dbReference type="EMBL" id="SDI96137.1"/>
    </source>
</evidence>
<dbReference type="OrthoDB" id="2381602at2"/>
<accession>A0A1G8PUJ9</accession>
<organism evidence="2 3">
    <name type="scientific">Salimicrobium halophilum</name>
    <dbReference type="NCBI Taxonomy" id="86666"/>
    <lineage>
        <taxon>Bacteria</taxon>
        <taxon>Bacillati</taxon>
        <taxon>Bacillota</taxon>
        <taxon>Bacilli</taxon>
        <taxon>Bacillales</taxon>
        <taxon>Bacillaceae</taxon>
        <taxon>Salimicrobium</taxon>
    </lineage>
</organism>
<keyword evidence="3" id="KW-1185">Reference proteome</keyword>
<dbReference type="InterPro" id="IPR014195">
    <property type="entry name" value="Spore_III_AG"/>
</dbReference>
<keyword evidence="1" id="KW-0812">Transmembrane</keyword>